<dbReference type="EMBL" id="LT853882">
    <property type="protein sequence ID" value="SMQ99642.1"/>
    <property type="molecule type" value="Genomic_DNA"/>
</dbReference>
<dbReference type="GeneID" id="61894744"/>
<evidence type="ECO:0000313" key="3">
    <source>
        <dbReference type="Proteomes" id="UP000195877"/>
    </source>
</evidence>
<dbReference type="AlphaFoldDB" id="A0A1Y6HCV2"/>
<name>A0A1Y6HCV2_9XANT</name>
<evidence type="ECO:0000313" key="1">
    <source>
        <dbReference type="EMBL" id="SMQ99642.1"/>
    </source>
</evidence>
<evidence type="ECO:0000313" key="4">
    <source>
        <dbReference type="Proteomes" id="UP000195953"/>
    </source>
</evidence>
<sequence length="95" mass="10553">MPIEAGKYDRSITPFCPTCGGTQFSSDDSYASATALFKCASCGLEIPKDELNRANSENIDEHVKEIKQEVAKDIQKQLNDSLRKAFGGSKYFRIK</sequence>
<protein>
    <submittedName>
        <fullName evidence="2">Uncharacterized protein</fullName>
    </submittedName>
</protein>
<dbReference type="Proteomes" id="UP000195953">
    <property type="component" value="Chromosome 1"/>
</dbReference>
<organism evidence="2 4">
    <name type="scientific">Xanthomonas fragariae</name>
    <dbReference type="NCBI Taxonomy" id="48664"/>
    <lineage>
        <taxon>Bacteria</taxon>
        <taxon>Pseudomonadati</taxon>
        <taxon>Pseudomonadota</taxon>
        <taxon>Gammaproteobacteria</taxon>
        <taxon>Lysobacterales</taxon>
        <taxon>Lysobacteraceae</taxon>
        <taxon>Xanthomonas</taxon>
    </lineage>
</organism>
<reference evidence="2 4" key="1">
    <citation type="submission" date="2017-05" db="EMBL/GenBank/DDBJ databases">
        <authorList>
            <person name="Song R."/>
            <person name="Chenine A.L."/>
            <person name="Ruprecht R.M."/>
        </authorList>
    </citation>
    <scope>NUCLEOTIDE SEQUENCE [LARGE SCALE GENOMIC DNA]</scope>
    <source>
        <strain evidence="2">PD5205</strain>
    </source>
</reference>
<keyword evidence="3" id="KW-1185">Reference proteome</keyword>
<proteinExistence type="predicted"/>
<accession>A0A1Y6HCV2</accession>
<dbReference type="RefSeq" id="WP_002806298.1">
    <property type="nucleotide sequence ID" value="NZ_CP016830.1"/>
</dbReference>
<dbReference type="KEGG" id="xfr:BER92_11405"/>
<dbReference type="Proteomes" id="UP000195877">
    <property type="component" value="Chromosome 1"/>
</dbReference>
<gene>
    <name evidence="2" type="ORF">PD5205_02371</name>
    <name evidence="1" type="ORF">PD885_02404</name>
</gene>
<evidence type="ECO:0000313" key="2">
    <source>
        <dbReference type="EMBL" id="SMR03668.1"/>
    </source>
</evidence>
<dbReference type="EMBL" id="LT853885">
    <property type="protein sequence ID" value="SMR03668.1"/>
    <property type="molecule type" value="Genomic_DNA"/>
</dbReference>
<reference evidence="1 3" key="2">
    <citation type="submission" date="2017-05" db="EMBL/GenBank/DDBJ databases">
        <authorList>
            <person name="Blom J."/>
        </authorList>
    </citation>
    <scope>NUCLEOTIDE SEQUENCE [LARGE SCALE GENOMIC DNA]</scope>
    <source>
        <strain evidence="1">PD885</strain>
    </source>
</reference>
<dbReference type="STRING" id="48664.BER92_11405"/>